<comment type="caution">
    <text evidence="1">The sequence shown here is derived from an EMBL/GenBank/DDBJ whole genome shotgun (WGS) entry which is preliminary data.</text>
</comment>
<evidence type="ECO:0000313" key="2">
    <source>
        <dbReference type="Proteomes" id="UP001151699"/>
    </source>
</evidence>
<keyword evidence="2" id="KW-1185">Reference proteome</keyword>
<organism evidence="1 2">
    <name type="scientific">Pseudolycoriella hygida</name>
    <dbReference type="NCBI Taxonomy" id="35572"/>
    <lineage>
        <taxon>Eukaryota</taxon>
        <taxon>Metazoa</taxon>
        <taxon>Ecdysozoa</taxon>
        <taxon>Arthropoda</taxon>
        <taxon>Hexapoda</taxon>
        <taxon>Insecta</taxon>
        <taxon>Pterygota</taxon>
        <taxon>Neoptera</taxon>
        <taxon>Endopterygota</taxon>
        <taxon>Diptera</taxon>
        <taxon>Nematocera</taxon>
        <taxon>Sciaroidea</taxon>
        <taxon>Sciaridae</taxon>
        <taxon>Pseudolycoriella</taxon>
    </lineage>
</organism>
<gene>
    <name evidence="1" type="ORF">Bhyg_11797</name>
</gene>
<name>A0A9Q0S0K7_9DIPT</name>
<dbReference type="EMBL" id="WJQU01000003">
    <property type="protein sequence ID" value="KAJ6639058.1"/>
    <property type="molecule type" value="Genomic_DNA"/>
</dbReference>
<reference evidence="1" key="1">
    <citation type="submission" date="2022-07" db="EMBL/GenBank/DDBJ databases">
        <authorList>
            <person name="Trinca V."/>
            <person name="Uliana J.V.C."/>
            <person name="Torres T.T."/>
            <person name="Ward R.J."/>
            <person name="Monesi N."/>
        </authorList>
    </citation>
    <scope>NUCLEOTIDE SEQUENCE</scope>
    <source>
        <strain evidence="1">HSMRA1968</strain>
        <tissue evidence="1">Whole embryos</tissue>
    </source>
</reference>
<dbReference type="Proteomes" id="UP001151699">
    <property type="component" value="Chromosome X"/>
</dbReference>
<accession>A0A9Q0S0K7</accession>
<sequence length="41" mass="4711">MVVRLCGCMHRRRFGVVQFTVAGKIVSVFERKCKNQSVKIV</sequence>
<proteinExistence type="predicted"/>
<evidence type="ECO:0000313" key="1">
    <source>
        <dbReference type="EMBL" id="KAJ6639058.1"/>
    </source>
</evidence>
<dbReference type="AlphaFoldDB" id="A0A9Q0S0K7"/>
<protein>
    <submittedName>
        <fullName evidence="1">Uncharacterized protein</fullName>
    </submittedName>
</protein>